<sequence>MKRYLFLLAVSTVLPNHPSCAETRIARYNRFNNLFLVNPVYVT</sequence>
<gene>
    <name evidence="1" type="ORF">NCTC12239_02701</name>
</gene>
<accession>A0A378JYM4</accession>
<organism evidence="1 2">
    <name type="scientific">Legionella moravica</name>
    <dbReference type="NCBI Taxonomy" id="39962"/>
    <lineage>
        <taxon>Bacteria</taxon>
        <taxon>Pseudomonadati</taxon>
        <taxon>Pseudomonadota</taxon>
        <taxon>Gammaproteobacteria</taxon>
        <taxon>Legionellales</taxon>
        <taxon>Legionellaceae</taxon>
        <taxon>Legionella</taxon>
    </lineage>
</organism>
<dbReference type="Proteomes" id="UP000254040">
    <property type="component" value="Unassembled WGS sequence"/>
</dbReference>
<protein>
    <submittedName>
        <fullName evidence="1">Uncharacterized protein</fullName>
    </submittedName>
</protein>
<dbReference type="AlphaFoldDB" id="A0A378JYM4"/>
<reference evidence="1 2" key="1">
    <citation type="submission" date="2018-06" db="EMBL/GenBank/DDBJ databases">
        <authorList>
            <consortium name="Pathogen Informatics"/>
            <person name="Doyle S."/>
        </authorList>
    </citation>
    <scope>NUCLEOTIDE SEQUENCE [LARGE SCALE GENOMIC DNA]</scope>
    <source>
        <strain evidence="1 2">NCTC12239</strain>
    </source>
</reference>
<dbReference type="EMBL" id="UGOG01000001">
    <property type="protein sequence ID" value="STX63753.1"/>
    <property type="molecule type" value="Genomic_DNA"/>
</dbReference>
<name>A0A378JYM4_9GAMM</name>
<dbReference type="RefSeq" id="WP_274519372.1">
    <property type="nucleotide sequence ID" value="NZ_CAAAJG010000006.1"/>
</dbReference>
<proteinExistence type="predicted"/>
<evidence type="ECO:0000313" key="2">
    <source>
        <dbReference type="Proteomes" id="UP000254040"/>
    </source>
</evidence>
<evidence type="ECO:0000313" key="1">
    <source>
        <dbReference type="EMBL" id="STX63753.1"/>
    </source>
</evidence>